<comment type="caution">
    <text evidence="3">The sequence shown here is derived from an EMBL/GenBank/DDBJ whole genome shotgun (WGS) entry which is preliminary data.</text>
</comment>
<dbReference type="GO" id="GO:0005737">
    <property type="term" value="C:cytoplasm"/>
    <property type="evidence" value="ECO:0007669"/>
    <property type="project" value="InterPro"/>
</dbReference>
<dbReference type="PANTHER" id="PTHR30602">
    <property type="entry name" value="AMINO-ACID ACETYLTRANSFERASE"/>
    <property type="match status" value="1"/>
</dbReference>
<reference evidence="3" key="2">
    <citation type="journal article" date="2023" name="Int. J. Mol. Sci.">
        <title>De Novo Assembly and Annotation of 11 Diverse Shrub Willow (Salix) Genomes Reveals Novel Gene Organization in Sex-Linked Regions.</title>
        <authorList>
            <person name="Hyden B."/>
            <person name="Feng K."/>
            <person name="Yates T.B."/>
            <person name="Jawdy S."/>
            <person name="Cereghino C."/>
            <person name="Smart L.B."/>
            <person name="Muchero W."/>
        </authorList>
    </citation>
    <scope>NUCLEOTIDE SEQUENCE</scope>
    <source>
        <tissue evidence="3">Shoot tip</tissue>
    </source>
</reference>
<accession>A0A9Q0Z5N5</accession>
<evidence type="ECO:0000256" key="2">
    <source>
        <dbReference type="ARBA" id="ARBA00023315"/>
    </source>
</evidence>
<name>A0A9Q0Z5N5_9ROSI</name>
<dbReference type="PANTHER" id="PTHR30602:SF12">
    <property type="entry name" value="AMINO-ACID ACETYLTRANSFERASE NAGS1, CHLOROPLASTIC-RELATED"/>
    <property type="match status" value="1"/>
</dbReference>
<dbReference type="GO" id="GO:0004042">
    <property type="term" value="F:L-glutamate N-acetyltransferase activity"/>
    <property type="evidence" value="ECO:0007669"/>
    <property type="project" value="InterPro"/>
</dbReference>
<keyword evidence="2" id="KW-0012">Acyltransferase</keyword>
<protein>
    <submittedName>
        <fullName evidence="3">AMINO-ACID ACETYLTRANSFERASE</fullName>
    </submittedName>
</protein>
<evidence type="ECO:0000313" key="3">
    <source>
        <dbReference type="EMBL" id="KAJ6722235.1"/>
    </source>
</evidence>
<evidence type="ECO:0000256" key="1">
    <source>
        <dbReference type="ARBA" id="ARBA00022679"/>
    </source>
</evidence>
<dbReference type="InterPro" id="IPR036393">
    <property type="entry name" value="AceGlu_kinase-like_sf"/>
</dbReference>
<keyword evidence="1" id="KW-0808">Transferase</keyword>
<proteinExistence type="predicted"/>
<keyword evidence="4" id="KW-1185">Reference proteome</keyword>
<organism evidence="3 4">
    <name type="scientific">Salix koriyanagi</name>
    <dbReference type="NCBI Taxonomy" id="2511006"/>
    <lineage>
        <taxon>Eukaryota</taxon>
        <taxon>Viridiplantae</taxon>
        <taxon>Streptophyta</taxon>
        <taxon>Embryophyta</taxon>
        <taxon>Tracheophyta</taxon>
        <taxon>Spermatophyta</taxon>
        <taxon>Magnoliopsida</taxon>
        <taxon>eudicotyledons</taxon>
        <taxon>Gunneridae</taxon>
        <taxon>Pentapetalae</taxon>
        <taxon>rosids</taxon>
        <taxon>fabids</taxon>
        <taxon>Malpighiales</taxon>
        <taxon>Salicaceae</taxon>
        <taxon>Saliceae</taxon>
        <taxon>Salix</taxon>
    </lineage>
</organism>
<dbReference type="GO" id="GO:0006526">
    <property type="term" value="P:L-arginine biosynthetic process"/>
    <property type="evidence" value="ECO:0007669"/>
    <property type="project" value="InterPro"/>
</dbReference>
<dbReference type="InterPro" id="IPR010167">
    <property type="entry name" value="NH2A_AcTrfase"/>
</dbReference>
<dbReference type="SUPFAM" id="SSF53633">
    <property type="entry name" value="Carbamate kinase-like"/>
    <property type="match status" value="1"/>
</dbReference>
<dbReference type="Gene3D" id="3.40.1160.10">
    <property type="entry name" value="Acetylglutamate kinase-like"/>
    <property type="match status" value="1"/>
</dbReference>
<dbReference type="AlphaFoldDB" id="A0A9Q0Z5N5"/>
<gene>
    <name evidence="3" type="ORF">OIU74_006936</name>
</gene>
<sequence length="165" mass="17804">MREIGGASRQVVERCLGRQRVGVSKKILIRWKTGKLSSGFVRLGLTCGLKEEVLLLLLFLDIAFLHHLGIKFVLVPGTHVQIDSLLAERGHDPKYVGQYRITASEALATTMEAAGSRWHDGDVSVASGNFLAAKRRGVVEGVDFGATVVLSNLGYSISGGVLNCK</sequence>
<dbReference type="Proteomes" id="UP001151752">
    <property type="component" value="Chromosome 14"/>
</dbReference>
<evidence type="ECO:0000313" key="4">
    <source>
        <dbReference type="Proteomes" id="UP001151752"/>
    </source>
</evidence>
<dbReference type="EMBL" id="JAPFFM010000013">
    <property type="protein sequence ID" value="KAJ6722235.1"/>
    <property type="molecule type" value="Genomic_DNA"/>
</dbReference>
<reference evidence="3" key="1">
    <citation type="submission" date="2022-11" db="EMBL/GenBank/DDBJ databases">
        <authorList>
            <person name="Hyden B.L."/>
            <person name="Feng K."/>
            <person name="Yates T."/>
            <person name="Jawdy S."/>
            <person name="Smart L.B."/>
            <person name="Muchero W."/>
        </authorList>
    </citation>
    <scope>NUCLEOTIDE SEQUENCE</scope>
    <source>
        <tissue evidence="3">Shoot tip</tissue>
    </source>
</reference>